<organism evidence="1">
    <name type="scientific">Tanacetum cinerariifolium</name>
    <name type="common">Dalmatian daisy</name>
    <name type="synonym">Chrysanthemum cinerariifolium</name>
    <dbReference type="NCBI Taxonomy" id="118510"/>
    <lineage>
        <taxon>Eukaryota</taxon>
        <taxon>Viridiplantae</taxon>
        <taxon>Streptophyta</taxon>
        <taxon>Embryophyta</taxon>
        <taxon>Tracheophyta</taxon>
        <taxon>Spermatophyta</taxon>
        <taxon>Magnoliopsida</taxon>
        <taxon>eudicotyledons</taxon>
        <taxon>Gunneridae</taxon>
        <taxon>Pentapetalae</taxon>
        <taxon>asterids</taxon>
        <taxon>campanulids</taxon>
        <taxon>Asterales</taxon>
        <taxon>Asteraceae</taxon>
        <taxon>Asteroideae</taxon>
        <taxon>Anthemideae</taxon>
        <taxon>Anthemidinae</taxon>
        <taxon>Tanacetum</taxon>
    </lineage>
</organism>
<reference evidence="1" key="1">
    <citation type="journal article" date="2019" name="Sci. Rep.">
        <title>Draft genome of Tanacetum cinerariifolium, the natural source of mosquito coil.</title>
        <authorList>
            <person name="Yamashiro T."/>
            <person name="Shiraishi A."/>
            <person name="Satake H."/>
            <person name="Nakayama K."/>
        </authorList>
    </citation>
    <scope>NUCLEOTIDE SEQUENCE</scope>
</reference>
<sequence length="78" mass="8123">CRLTVPLGVAQAMQMVPTGLRAVPPPGPAMPLVARATSHPRRARAPSAISRTVASLTAPCWARVSALTPRRASLISLS</sequence>
<proteinExistence type="predicted"/>
<dbReference type="AlphaFoldDB" id="A0A699UK51"/>
<name>A0A699UK51_TANCI</name>
<gene>
    <name evidence="1" type="ORF">Tci_894452</name>
</gene>
<protein>
    <submittedName>
        <fullName evidence="1">Uncharacterized protein</fullName>
    </submittedName>
</protein>
<evidence type="ECO:0000313" key="1">
    <source>
        <dbReference type="EMBL" id="GFD22483.1"/>
    </source>
</evidence>
<comment type="caution">
    <text evidence="1">The sequence shown here is derived from an EMBL/GenBank/DDBJ whole genome shotgun (WGS) entry which is preliminary data.</text>
</comment>
<accession>A0A699UK51</accession>
<dbReference type="EMBL" id="BKCJ011337510">
    <property type="protein sequence ID" value="GFD22483.1"/>
    <property type="molecule type" value="Genomic_DNA"/>
</dbReference>
<feature type="non-terminal residue" evidence="1">
    <location>
        <position position="1"/>
    </location>
</feature>